<evidence type="ECO:0000256" key="1">
    <source>
        <dbReference type="ARBA" id="ARBA00023015"/>
    </source>
</evidence>
<dbReference type="InterPro" id="IPR009057">
    <property type="entry name" value="Homeodomain-like_sf"/>
</dbReference>
<name>A0A124G7K8_9ACTN</name>
<dbReference type="PANTHER" id="PTHR30055:SF234">
    <property type="entry name" value="HTH-TYPE TRANSCRIPTIONAL REGULATOR BETI"/>
    <property type="match status" value="1"/>
</dbReference>
<accession>A0A124G7K8</accession>
<dbReference type="SUPFAM" id="SSF46689">
    <property type="entry name" value="Homeodomain-like"/>
    <property type="match status" value="1"/>
</dbReference>
<gene>
    <name evidence="6" type="ORF">ADL15_47045</name>
</gene>
<dbReference type="AlphaFoldDB" id="A0A124G7K8"/>
<proteinExistence type="predicted"/>
<dbReference type="InterPro" id="IPR001647">
    <property type="entry name" value="HTH_TetR"/>
</dbReference>
<feature type="domain" description="HTH tetR-type" evidence="5">
    <location>
        <begin position="7"/>
        <end position="67"/>
    </location>
</feature>
<evidence type="ECO:0000256" key="2">
    <source>
        <dbReference type="ARBA" id="ARBA00023125"/>
    </source>
</evidence>
<dbReference type="PRINTS" id="PR00455">
    <property type="entry name" value="HTHTETR"/>
</dbReference>
<evidence type="ECO:0000256" key="3">
    <source>
        <dbReference type="ARBA" id="ARBA00023163"/>
    </source>
</evidence>
<dbReference type="OrthoDB" id="3186364at2"/>
<evidence type="ECO:0000313" key="6">
    <source>
        <dbReference type="EMBL" id="KUL22977.1"/>
    </source>
</evidence>
<evidence type="ECO:0000259" key="5">
    <source>
        <dbReference type="PROSITE" id="PS50977"/>
    </source>
</evidence>
<keyword evidence="7" id="KW-1185">Reference proteome</keyword>
<dbReference type="PANTHER" id="PTHR30055">
    <property type="entry name" value="HTH-TYPE TRANSCRIPTIONAL REGULATOR RUTR"/>
    <property type="match status" value="1"/>
</dbReference>
<comment type="caution">
    <text evidence="6">The sequence shown here is derived from an EMBL/GenBank/DDBJ whole genome shotgun (WGS) entry which is preliminary data.</text>
</comment>
<organism evidence="6 7">
    <name type="scientific">Actinoplanes awajinensis subsp. mycoplanecinus</name>
    <dbReference type="NCBI Taxonomy" id="135947"/>
    <lineage>
        <taxon>Bacteria</taxon>
        <taxon>Bacillati</taxon>
        <taxon>Actinomycetota</taxon>
        <taxon>Actinomycetes</taxon>
        <taxon>Micromonosporales</taxon>
        <taxon>Micromonosporaceae</taxon>
        <taxon>Actinoplanes</taxon>
    </lineage>
</organism>
<keyword evidence="3" id="KW-0804">Transcription</keyword>
<dbReference type="RefSeq" id="WP_067706751.1">
    <property type="nucleotide sequence ID" value="NZ_LLZH01000335.1"/>
</dbReference>
<reference evidence="6 7" key="1">
    <citation type="submission" date="2015-10" db="EMBL/GenBank/DDBJ databases">
        <authorList>
            <person name="Gilbert D.G."/>
        </authorList>
    </citation>
    <scope>NUCLEOTIDE SEQUENCE [LARGE SCALE GENOMIC DNA]</scope>
    <source>
        <strain evidence="6 7">NRRL B-16712</strain>
    </source>
</reference>
<keyword evidence="1" id="KW-0805">Transcription regulation</keyword>
<dbReference type="Proteomes" id="UP000053244">
    <property type="component" value="Unassembled WGS sequence"/>
</dbReference>
<dbReference type="Pfam" id="PF00440">
    <property type="entry name" value="TetR_N"/>
    <property type="match status" value="1"/>
</dbReference>
<dbReference type="GO" id="GO:0003700">
    <property type="term" value="F:DNA-binding transcription factor activity"/>
    <property type="evidence" value="ECO:0007669"/>
    <property type="project" value="TreeGrafter"/>
</dbReference>
<dbReference type="GO" id="GO:0000976">
    <property type="term" value="F:transcription cis-regulatory region binding"/>
    <property type="evidence" value="ECO:0007669"/>
    <property type="project" value="TreeGrafter"/>
</dbReference>
<feature type="DNA-binding region" description="H-T-H motif" evidence="4">
    <location>
        <begin position="30"/>
        <end position="49"/>
    </location>
</feature>
<dbReference type="EMBL" id="LLZH01000335">
    <property type="protein sequence ID" value="KUL22977.1"/>
    <property type="molecule type" value="Genomic_DNA"/>
</dbReference>
<sequence length="205" mass="21385">MPRPTKQQIDDEILDAAASLFARHGFRETSVQRIADAVGYSKTGLLHRFPTKEALQEAVVGRCVGQIREIASLAAPLPPGPERDRSVIGGMAQLALGQPGVVALMLSCLLAAPESEFGAALHVIGEEVAAAFGDQPFATETGEFALTPVVLGGQPLADPRRAIRVTGALGALAVASVAMRDCFTPDAVTTLVDVAYDALGHPPTH</sequence>
<dbReference type="PROSITE" id="PS50977">
    <property type="entry name" value="HTH_TETR_2"/>
    <property type="match status" value="1"/>
</dbReference>
<dbReference type="InterPro" id="IPR050109">
    <property type="entry name" value="HTH-type_TetR-like_transc_reg"/>
</dbReference>
<dbReference type="Gene3D" id="1.10.357.10">
    <property type="entry name" value="Tetracycline Repressor, domain 2"/>
    <property type="match status" value="1"/>
</dbReference>
<evidence type="ECO:0000256" key="4">
    <source>
        <dbReference type="PROSITE-ProRule" id="PRU00335"/>
    </source>
</evidence>
<keyword evidence="2 4" id="KW-0238">DNA-binding</keyword>
<protein>
    <submittedName>
        <fullName evidence="6">TetR family transcriptional regulator</fullName>
    </submittedName>
</protein>
<evidence type="ECO:0000313" key="7">
    <source>
        <dbReference type="Proteomes" id="UP000053244"/>
    </source>
</evidence>